<reference evidence="3 4" key="1">
    <citation type="submission" date="2021-06" db="EMBL/GenBank/DDBJ databases">
        <authorList>
            <person name="Kallberg Y."/>
            <person name="Tangrot J."/>
            <person name="Rosling A."/>
        </authorList>
    </citation>
    <scope>NUCLEOTIDE SEQUENCE [LARGE SCALE GENOMIC DNA]</scope>
    <source>
        <strain evidence="3 4">120-4 pot B 10/14</strain>
    </source>
</reference>
<evidence type="ECO:0000256" key="2">
    <source>
        <dbReference type="SAM" id="MobiDB-lite"/>
    </source>
</evidence>
<feature type="compositionally biased region" description="Polar residues" evidence="2">
    <location>
        <begin position="115"/>
        <end position="125"/>
    </location>
</feature>
<accession>A0ABN7URG6</accession>
<evidence type="ECO:0000313" key="3">
    <source>
        <dbReference type="EMBL" id="CAG8657106.1"/>
    </source>
</evidence>
<feature type="region of interest" description="Disordered" evidence="2">
    <location>
        <begin position="84"/>
        <end position="125"/>
    </location>
</feature>
<sequence length="125" mass="14911">MSRQAQQIQDIINNLRIEKNEFENREKNYNEKLEKILTKLQISFKKNATIEQKLDLMSNSCQVNWIQDLIAELRAENKHLKKENETLKENKKENEALKKENEELKKENDKLTDENANLLTQNQNL</sequence>
<evidence type="ECO:0000313" key="4">
    <source>
        <dbReference type="Proteomes" id="UP000789901"/>
    </source>
</evidence>
<keyword evidence="4" id="KW-1185">Reference proteome</keyword>
<keyword evidence="1" id="KW-0175">Coiled coil</keyword>
<name>A0ABN7URG6_GIGMA</name>
<protein>
    <submittedName>
        <fullName evidence="3">8404_t:CDS:1</fullName>
    </submittedName>
</protein>
<evidence type="ECO:0000256" key="1">
    <source>
        <dbReference type="SAM" id="Coils"/>
    </source>
</evidence>
<dbReference type="Proteomes" id="UP000789901">
    <property type="component" value="Unassembled WGS sequence"/>
</dbReference>
<proteinExistence type="predicted"/>
<comment type="caution">
    <text evidence="3">The sequence shown here is derived from an EMBL/GenBank/DDBJ whole genome shotgun (WGS) entry which is preliminary data.</text>
</comment>
<dbReference type="EMBL" id="CAJVQB010005256">
    <property type="protein sequence ID" value="CAG8657106.1"/>
    <property type="molecule type" value="Genomic_DNA"/>
</dbReference>
<gene>
    <name evidence="3" type="ORF">GMARGA_LOCUS9676</name>
</gene>
<feature type="coiled-coil region" evidence="1">
    <location>
        <begin position="5"/>
        <end position="39"/>
    </location>
</feature>
<feature type="compositionally biased region" description="Basic and acidic residues" evidence="2">
    <location>
        <begin position="84"/>
        <end position="113"/>
    </location>
</feature>
<organism evidence="3 4">
    <name type="scientific">Gigaspora margarita</name>
    <dbReference type="NCBI Taxonomy" id="4874"/>
    <lineage>
        <taxon>Eukaryota</taxon>
        <taxon>Fungi</taxon>
        <taxon>Fungi incertae sedis</taxon>
        <taxon>Mucoromycota</taxon>
        <taxon>Glomeromycotina</taxon>
        <taxon>Glomeromycetes</taxon>
        <taxon>Diversisporales</taxon>
        <taxon>Gigasporaceae</taxon>
        <taxon>Gigaspora</taxon>
    </lineage>
</organism>